<organism evidence="4 5">
    <name type="scientific">Photinus pyralis</name>
    <name type="common">Common eastern firefly</name>
    <name type="synonym">Lampyris pyralis</name>
    <dbReference type="NCBI Taxonomy" id="7054"/>
    <lineage>
        <taxon>Eukaryota</taxon>
        <taxon>Metazoa</taxon>
        <taxon>Ecdysozoa</taxon>
        <taxon>Arthropoda</taxon>
        <taxon>Hexapoda</taxon>
        <taxon>Insecta</taxon>
        <taxon>Pterygota</taxon>
        <taxon>Neoptera</taxon>
        <taxon>Endopterygota</taxon>
        <taxon>Coleoptera</taxon>
        <taxon>Polyphaga</taxon>
        <taxon>Elateriformia</taxon>
        <taxon>Elateroidea</taxon>
        <taxon>Lampyridae</taxon>
        <taxon>Lampyrinae</taxon>
        <taxon>Photinus</taxon>
    </lineage>
</organism>
<dbReference type="InParanoid" id="A0A5N4APC5"/>
<dbReference type="InterPro" id="IPR013126">
    <property type="entry name" value="Hsp_70_fam"/>
</dbReference>
<dbReference type="Pfam" id="PF00012">
    <property type="entry name" value="HSP70"/>
    <property type="match status" value="1"/>
</dbReference>
<evidence type="ECO:0000313" key="4">
    <source>
        <dbReference type="EMBL" id="KAB0799180.1"/>
    </source>
</evidence>
<keyword evidence="2" id="KW-0547">Nucleotide-binding</keyword>
<dbReference type="GO" id="GO:0005524">
    <property type="term" value="F:ATP binding"/>
    <property type="evidence" value="ECO:0007669"/>
    <property type="project" value="UniProtKB-KW"/>
</dbReference>
<evidence type="ECO:0000256" key="3">
    <source>
        <dbReference type="ARBA" id="ARBA00022840"/>
    </source>
</evidence>
<protein>
    <submittedName>
        <fullName evidence="4">Uncharacterized protein</fullName>
    </submittedName>
</protein>
<evidence type="ECO:0000256" key="1">
    <source>
        <dbReference type="ARBA" id="ARBA00007381"/>
    </source>
</evidence>
<keyword evidence="3" id="KW-0067">ATP-binding</keyword>
<dbReference type="Gene3D" id="2.60.34.10">
    <property type="entry name" value="Substrate Binding Domain Of DNAk, Chain A, domain 1"/>
    <property type="match status" value="1"/>
</dbReference>
<sequence>MDKDPIHDVRYLSGGFDSEFQRFNLYFKIISAGKGNHMNLSDKSSMKCWLYGAAVQAEYLAVIQSDVTPLSLGIETLLVGVVHDQKSCERNSRIPCKQTPNISNLFHNQPGVRYPSIRSANRAMTKDNN</sequence>
<evidence type="ECO:0000313" key="5">
    <source>
        <dbReference type="Proteomes" id="UP000327044"/>
    </source>
</evidence>
<keyword evidence="5" id="KW-1185">Reference proteome</keyword>
<reference evidence="4 5" key="1">
    <citation type="journal article" date="2018" name="Elife">
        <title>Firefly genomes illuminate parallel origins of bioluminescence in beetles.</title>
        <authorList>
            <person name="Fallon T.R."/>
            <person name="Lower S.E."/>
            <person name="Chang C.H."/>
            <person name="Bessho-Uehara M."/>
            <person name="Martin G.J."/>
            <person name="Bewick A.J."/>
            <person name="Behringer M."/>
            <person name="Debat H.J."/>
            <person name="Wong I."/>
            <person name="Day J.C."/>
            <person name="Suvorov A."/>
            <person name="Silva C.J."/>
            <person name="Stanger-Hall K.F."/>
            <person name="Hall D.W."/>
            <person name="Schmitz R.J."/>
            <person name="Nelson D.R."/>
            <person name="Lewis S.M."/>
            <person name="Shigenobu S."/>
            <person name="Bybee S.M."/>
            <person name="Larracuente A.M."/>
            <person name="Oba Y."/>
            <person name="Weng J.K."/>
        </authorList>
    </citation>
    <scope>NUCLEOTIDE SEQUENCE [LARGE SCALE GENOMIC DNA]</scope>
    <source>
        <strain evidence="4">1611_PpyrPB1</strain>
        <tissue evidence="4">Whole body</tissue>
    </source>
</reference>
<dbReference type="InterPro" id="IPR029047">
    <property type="entry name" value="HSP70_peptide-bd_sf"/>
</dbReference>
<dbReference type="GO" id="GO:0140662">
    <property type="term" value="F:ATP-dependent protein folding chaperone"/>
    <property type="evidence" value="ECO:0007669"/>
    <property type="project" value="InterPro"/>
</dbReference>
<name>A0A5N4APC5_PHOPY</name>
<dbReference type="EMBL" id="VVIM01000005">
    <property type="protein sequence ID" value="KAB0799180.1"/>
    <property type="molecule type" value="Genomic_DNA"/>
</dbReference>
<comment type="similarity">
    <text evidence="1">Belongs to the heat shock protein 70 family.</text>
</comment>
<dbReference type="SUPFAM" id="SSF100920">
    <property type="entry name" value="Heat shock protein 70kD (HSP70), peptide-binding domain"/>
    <property type="match status" value="1"/>
</dbReference>
<gene>
    <name evidence="4" type="ORF">PPYR_07060</name>
</gene>
<accession>A0A5N4APC5</accession>
<comment type="caution">
    <text evidence="4">The sequence shown here is derived from an EMBL/GenBank/DDBJ whole genome shotgun (WGS) entry which is preliminary data.</text>
</comment>
<proteinExistence type="inferred from homology"/>
<dbReference type="Proteomes" id="UP000327044">
    <property type="component" value="Unassembled WGS sequence"/>
</dbReference>
<evidence type="ECO:0000256" key="2">
    <source>
        <dbReference type="ARBA" id="ARBA00022741"/>
    </source>
</evidence>
<dbReference type="AlphaFoldDB" id="A0A5N4APC5"/>